<feature type="binding site" evidence="6">
    <location>
        <position position="103"/>
    </location>
    <ligand>
        <name>FMN</name>
        <dbReference type="ChEBI" id="CHEBI:58210"/>
    </ligand>
</feature>
<dbReference type="RefSeq" id="WP_116414236.1">
    <property type="nucleotide sequence ID" value="NZ_NBWZ01000001.1"/>
</dbReference>
<evidence type="ECO:0000256" key="4">
    <source>
        <dbReference type="ARBA" id="ARBA00023033"/>
    </source>
</evidence>
<dbReference type="AlphaFoldDB" id="A0A3E0VGR7"/>
<dbReference type="Proteomes" id="UP000256486">
    <property type="component" value="Unassembled WGS sequence"/>
</dbReference>
<reference evidence="9 10" key="1">
    <citation type="submission" date="2017-04" db="EMBL/GenBank/DDBJ databases">
        <title>Comparative genome analysis of Subtercola boreus.</title>
        <authorList>
            <person name="Cho Y.-J."/>
            <person name="Cho A."/>
            <person name="Kim O.-S."/>
            <person name="Lee J.-I."/>
        </authorList>
    </citation>
    <scope>NUCLEOTIDE SEQUENCE [LARGE SCALE GENOMIC DNA]</scope>
    <source>
        <strain evidence="9 10">K300</strain>
    </source>
</reference>
<dbReference type="PANTHER" id="PTHR30011:SF16">
    <property type="entry name" value="C2H2 FINGER DOMAIN TRANSCRIPTION FACTOR (EUROFUNG)-RELATED"/>
    <property type="match status" value="1"/>
</dbReference>
<feature type="domain" description="Luciferase-like" evidence="8">
    <location>
        <begin position="24"/>
        <end position="388"/>
    </location>
</feature>
<organism evidence="9 10">
    <name type="scientific">Subtercola boreus</name>
    <dbReference type="NCBI Taxonomy" id="120213"/>
    <lineage>
        <taxon>Bacteria</taxon>
        <taxon>Bacillati</taxon>
        <taxon>Actinomycetota</taxon>
        <taxon>Actinomycetes</taxon>
        <taxon>Micrococcales</taxon>
        <taxon>Microbacteriaceae</taxon>
        <taxon>Subtercola</taxon>
    </lineage>
</organism>
<dbReference type="SUPFAM" id="SSF51679">
    <property type="entry name" value="Bacterial luciferase-like"/>
    <property type="match status" value="1"/>
</dbReference>
<feature type="region of interest" description="Disordered" evidence="7">
    <location>
        <begin position="441"/>
        <end position="464"/>
    </location>
</feature>
<evidence type="ECO:0000256" key="2">
    <source>
        <dbReference type="ARBA" id="ARBA00022643"/>
    </source>
</evidence>
<keyword evidence="1 6" id="KW-0285">Flavoprotein</keyword>
<dbReference type="OrthoDB" id="3265338at2"/>
<name>A0A3E0VGR7_9MICO</name>
<feature type="binding site" evidence="6">
    <location>
        <position position="153"/>
    </location>
    <ligand>
        <name>FMN</name>
        <dbReference type="ChEBI" id="CHEBI:58210"/>
    </ligand>
</feature>
<evidence type="ECO:0000256" key="6">
    <source>
        <dbReference type="PIRSR" id="PIRSR000337-1"/>
    </source>
</evidence>
<dbReference type="InterPro" id="IPR016215">
    <property type="entry name" value="NTA_MOA"/>
</dbReference>
<dbReference type="GO" id="GO:0016705">
    <property type="term" value="F:oxidoreductase activity, acting on paired donors, with incorporation or reduction of molecular oxygen"/>
    <property type="evidence" value="ECO:0007669"/>
    <property type="project" value="InterPro"/>
</dbReference>
<gene>
    <name evidence="9" type="ORF">B7R54_06050</name>
</gene>
<dbReference type="PANTHER" id="PTHR30011">
    <property type="entry name" value="ALKANESULFONATE MONOOXYGENASE-RELATED"/>
    <property type="match status" value="1"/>
</dbReference>
<dbReference type="InterPro" id="IPR051260">
    <property type="entry name" value="Diverse_substr_monoxygenases"/>
</dbReference>
<accession>A0A3E0VGR7</accession>
<dbReference type="Pfam" id="PF00296">
    <property type="entry name" value="Bac_luciferase"/>
    <property type="match status" value="1"/>
</dbReference>
<sequence>MKPLVFGIFQYIAPNGTVGSAWQHPSDTSHEYLTIAHWTKLAQKFESAGLDFLFLADSYGFPALDGELLEAAVREGRGIPQGDPMPIVTAMAAVTEKLGFILTTSTTVEAPAANARRFATLDHFTAGRIGWNIVTGSSGATAAALMGKDLIAHDVRYDMADDYVDVCLKLWEGSWSDDALVVDKAAGVYADPAGVRMIDHDGPYYRAHGILNLPPSPQRTPLLVQAGASGRGRDFAGRNAEAVFVAGGVPSVVAANVAGVRASAVAAGRAADSVKLLVGALFITAPTHEEAVAKHTEMLAMSTNEGAAAIYAGNTGIDLLALDPDLPLAQTSTEMGQSNVERYLAKDGTPAPLVRDILENFRTTGINGSVFVGTPEEVVDALEEFVRATDVDGFLVQPHLTPGTYDDFIELVLPVLRERGLAPGEYRGSTLREQLFGEGRSRLPESHRGHDFAWAGTTGGDSAG</sequence>
<feature type="compositionally biased region" description="Basic and acidic residues" evidence="7">
    <location>
        <begin position="441"/>
        <end position="451"/>
    </location>
</feature>
<comment type="caution">
    <text evidence="9">The sequence shown here is derived from an EMBL/GenBank/DDBJ whole genome shotgun (WGS) entry which is preliminary data.</text>
</comment>
<keyword evidence="3" id="KW-0560">Oxidoreductase</keyword>
<dbReference type="GO" id="GO:0004497">
    <property type="term" value="F:monooxygenase activity"/>
    <property type="evidence" value="ECO:0007669"/>
    <property type="project" value="UniProtKB-KW"/>
</dbReference>
<evidence type="ECO:0000256" key="1">
    <source>
        <dbReference type="ARBA" id="ARBA00022630"/>
    </source>
</evidence>
<evidence type="ECO:0000313" key="9">
    <source>
        <dbReference type="EMBL" id="RFA08835.1"/>
    </source>
</evidence>
<dbReference type="EMBL" id="NBWZ01000001">
    <property type="protein sequence ID" value="RFA08835.1"/>
    <property type="molecule type" value="Genomic_DNA"/>
</dbReference>
<dbReference type="InterPro" id="IPR011251">
    <property type="entry name" value="Luciferase-like_dom"/>
</dbReference>
<evidence type="ECO:0000313" key="10">
    <source>
        <dbReference type="Proteomes" id="UP000256486"/>
    </source>
</evidence>
<evidence type="ECO:0000256" key="3">
    <source>
        <dbReference type="ARBA" id="ARBA00023002"/>
    </source>
</evidence>
<evidence type="ECO:0000259" key="8">
    <source>
        <dbReference type="Pfam" id="PF00296"/>
    </source>
</evidence>
<keyword evidence="4" id="KW-0503">Monooxygenase</keyword>
<feature type="binding site" evidence="6">
    <location>
        <position position="229"/>
    </location>
    <ligand>
        <name>FMN</name>
        <dbReference type="ChEBI" id="CHEBI:58210"/>
    </ligand>
</feature>
<dbReference type="PIRSF" id="PIRSF000337">
    <property type="entry name" value="NTA_MOA"/>
    <property type="match status" value="1"/>
</dbReference>
<comment type="similarity">
    <text evidence="5">Belongs to the NtaA/SnaA/DszA monooxygenase family.</text>
</comment>
<evidence type="ECO:0000256" key="5">
    <source>
        <dbReference type="ARBA" id="ARBA00033748"/>
    </source>
</evidence>
<feature type="binding site" evidence="6">
    <location>
        <position position="157"/>
    </location>
    <ligand>
        <name>FMN</name>
        <dbReference type="ChEBI" id="CHEBI:58210"/>
    </ligand>
</feature>
<keyword evidence="10" id="KW-1185">Reference proteome</keyword>
<proteinExistence type="inferred from homology"/>
<feature type="binding site" evidence="6">
    <location>
        <position position="57"/>
    </location>
    <ligand>
        <name>FMN</name>
        <dbReference type="ChEBI" id="CHEBI:58210"/>
    </ligand>
</feature>
<dbReference type="Gene3D" id="3.20.20.30">
    <property type="entry name" value="Luciferase-like domain"/>
    <property type="match status" value="1"/>
</dbReference>
<dbReference type="InterPro" id="IPR036661">
    <property type="entry name" value="Luciferase-like_sf"/>
</dbReference>
<dbReference type="NCBIfam" id="TIGR03860">
    <property type="entry name" value="FMN_nitrolo"/>
    <property type="match status" value="1"/>
</dbReference>
<protein>
    <recommendedName>
        <fullName evidence="8">Luciferase-like domain-containing protein</fullName>
    </recommendedName>
</protein>
<keyword evidence="2 6" id="KW-0288">FMN</keyword>
<evidence type="ECO:0000256" key="7">
    <source>
        <dbReference type="SAM" id="MobiDB-lite"/>
    </source>
</evidence>